<dbReference type="GO" id="GO:0071011">
    <property type="term" value="C:precatalytic spliceosome"/>
    <property type="evidence" value="ECO:0007669"/>
    <property type="project" value="TreeGrafter"/>
</dbReference>
<gene>
    <name evidence="10" type="ORF">AA0114_g8529</name>
</gene>
<evidence type="ECO:0000256" key="3">
    <source>
        <dbReference type="ARBA" id="ARBA00008218"/>
    </source>
</evidence>
<feature type="domain" description="U4/U6.U5 small nuclear ribonucleoprotein 27kDa protein" evidence="9">
    <location>
        <begin position="172"/>
        <end position="227"/>
    </location>
</feature>
<dbReference type="GO" id="GO:0008380">
    <property type="term" value="P:RNA splicing"/>
    <property type="evidence" value="ECO:0007669"/>
    <property type="project" value="UniProtKB-KW"/>
</dbReference>
<dbReference type="PANTHER" id="PTHR31077">
    <property type="entry name" value="U4/U6.U5 SMALL NUCLEAR RIBONUCLEOPROTEIN 27 KDA PROTEIN"/>
    <property type="match status" value="1"/>
</dbReference>
<keyword evidence="5" id="KW-0507">mRNA processing</keyword>
<comment type="function">
    <text evidence="1">May play a role in mRNA splicing.</text>
</comment>
<evidence type="ECO:0000256" key="4">
    <source>
        <dbReference type="ARBA" id="ARBA00011825"/>
    </source>
</evidence>
<evidence type="ECO:0000313" key="10">
    <source>
        <dbReference type="EMBL" id="RYN46056.1"/>
    </source>
</evidence>
<dbReference type="PANTHER" id="PTHR31077:SF1">
    <property type="entry name" value="U4_U6.U5 SMALL NUCLEAR RIBONUCLEOPROTEIN 27 KDA PROTEIN"/>
    <property type="match status" value="1"/>
</dbReference>
<evidence type="ECO:0000259" key="9">
    <source>
        <dbReference type="Pfam" id="PF08648"/>
    </source>
</evidence>
<reference evidence="11" key="1">
    <citation type="journal article" date="2019" name="bioRxiv">
        <title>Genomics, evolutionary history and diagnostics of the Alternaria alternata species group including apple and Asian pear pathotypes.</title>
        <authorList>
            <person name="Armitage A.D."/>
            <person name="Cockerton H.M."/>
            <person name="Sreenivasaprasad S."/>
            <person name="Woodhall J.W."/>
            <person name="Lane C.R."/>
            <person name="Harrison R.J."/>
            <person name="Clarkson J.P."/>
        </authorList>
    </citation>
    <scope>NUCLEOTIDE SEQUENCE [LARGE SCALE GENOMIC DNA]</scope>
    <source>
        <strain evidence="11">FERA 1082</strain>
    </source>
</reference>
<evidence type="ECO:0000313" key="11">
    <source>
        <dbReference type="Proteomes" id="UP000292402"/>
    </source>
</evidence>
<dbReference type="InterPro" id="IPR013957">
    <property type="entry name" value="SNRNP27"/>
</dbReference>
<dbReference type="Pfam" id="PF08648">
    <property type="entry name" value="SNRNP27"/>
    <property type="match status" value="1"/>
</dbReference>
<comment type="subunit">
    <text evidence="4">Part of a tri-snRNP complex.</text>
</comment>
<comment type="subcellular location">
    <subcellularLocation>
        <location evidence="2">Nucleus</location>
    </subcellularLocation>
</comment>
<feature type="compositionally biased region" description="Pro residues" evidence="8">
    <location>
        <begin position="113"/>
        <end position="122"/>
    </location>
</feature>
<keyword evidence="7" id="KW-0539">Nucleus</keyword>
<organism evidence="10 11">
    <name type="scientific">Alternaria tenuissima</name>
    <dbReference type="NCBI Taxonomy" id="119927"/>
    <lineage>
        <taxon>Eukaryota</taxon>
        <taxon>Fungi</taxon>
        <taxon>Dikarya</taxon>
        <taxon>Ascomycota</taxon>
        <taxon>Pezizomycotina</taxon>
        <taxon>Dothideomycetes</taxon>
        <taxon>Pleosporomycetidae</taxon>
        <taxon>Pleosporales</taxon>
        <taxon>Pleosporineae</taxon>
        <taxon>Pleosporaceae</taxon>
        <taxon>Alternaria</taxon>
        <taxon>Alternaria sect. Alternaria</taxon>
        <taxon>Alternaria alternata complex</taxon>
    </lineage>
</organism>
<evidence type="ECO:0000256" key="6">
    <source>
        <dbReference type="ARBA" id="ARBA00023187"/>
    </source>
</evidence>
<comment type="similarity">
    <text evidence="3">Belongs to the SNUT3 family.</text>
</comment>
<evidence type="ECO:0000256" key="2">
    <source>
        <dbReference type="ARBA" id="ARBA00004123"/>
    </source>
</evidence>
<proteinExistence type="inferred from homology"/>
<evidence type="ECO:0000256" key="7">
    <source>
        <dbReference type="ARBA" id="ARBA00023242"/>
    </source>
</evidence>
<dbReference type="AlphaFoldDB" id="A0A4Q4M9C2"/>
<sequence>MTDNERPRATYSDPFERDTRRAPREARDRGGTPTERRGNRSRSPHERGSRRDARYRSRSPFRKDERDSGSRGGQGRGRGHDRGRGRDDRRAGGREGRDEERPSHRDNRDRSPPKGPRNPGKPPVHGSNAARPPTGPRSSAPSAIKKEEAEADEDKPDVEMADTRQKPDDMDDDEWEMLKVMGFGGFKSTKNTKVPGNDKNFGVRKDKQLQARQYMNRQGGFNRPLSPSRM</sequence>
<evidence type="ECO:0000256" key="1">
    <source>
        <dbReference type="ARBA" id="ARBA00003632"/>
    </source>
</evidence>
<comment type="caution">
    <text evidence="10">The sequence shown here is derived from an EMBL/GenBank/DDBJ whole genome shotgun (WGS) entry which is preliminary data.</text>
</comment>
<feature type="region of interest" description="Disordered" evidence="8">
    <location>
        <begin position="1"/>
        <end position="173"/>
    </location>
</feature>
<dbReference type="Proteomes" id="UP000292402">
    <property type="component" value="Unassembled WGS sequence"/>
</dbReference>
<dbReference type="EMBL" id="PDXA01000031">
    <property type="protein sequence ID" value="RYN46056.1"/>
    <property type="molecule type" value="Genomic_DNA"/>
</dbReference>
<feature type="compositionally biased region" description="Basic and acidic residues" evidence="8">
    <location>
        <begin position="1"/>
        <end position="69"/>
    </location>
</feature>
<protein>
    <recommendedName>
        <fullName evidence="9">U4/U6.U5 small nuclear ribonucleoprotein 27kDa protein domain-containing protein</fullName>
    </recommendedName>
</protein>
<dbReference type="GO" id="GO:0006397">
    <property type="term" value="P:mRNA processing"/>
    <property type="evidence" value="ECO:0007669"/>
    <property type="project" value="UniProtKB-KW"/>
</dbReference>
<name>A0A4Q4M9C2_9PLEO</name>
<accession>A0A4Q4M9C2</accession>
<evidence type="ECO:0000256" key="8">
    <source>
        <dbReference type="SAM" id="MobiDB-lite"/>
    </source>
</evidence>
<feature type="compositionally biased region" description="Basic and acidic residues" evidence="8">
    <location>
        <begin position="157"/>
        <end position="168"/>
    </location>
</feature>
<keyword evidence="6" id="KW-0508">mRNA splicing</keyword>
<evidence type="ECO:0000256" key="5">
    <source>
        <dbReference type="ARBA" id="ARBA00022664"/>
    </source>
</evidence>
<feature type="compositionally biased region" description="Basic and acidic residues" evidence="8">
    <location>
        <begin position="78"/>
        <end position="112"/>
    </location>
</feature>